<gene>
    <name evidence="3" type="ORF">ODALV1_LOCUS25842</name>
</gene>
<comment type="caution">
    <text evidence="3">The sequence shown here is derived from an EMBL/GenBank/DDBJ whole genome shotgun (WGS) entry which is preliminary data.</text>
</comment>
<reference evidence="3 4" key="1">
    <citation type="submission" date="2024-08" db="EMBL/GenBank/DDBJ databases">
        <authorList>
            <person name="Cucini C."/>
            <person name="Frati F."/>
        </authorList>
    </citation>
    <scope>NUCLEOTIDE SEQUENCE [LARGE SCALE GENOMIC DNA]</scope>
</reference>
<feature type="compositionally biased region" description="Polar residues" evidence="1">
    <location>
        <begin position="1327"/>
        <end position="1346"/>
    </location>
</feature>
<sequence length="3479" mass="382535">MCFESFLIFILFLATVPLQFTNGDPRKSFMCKCVSERRGGGGSVPQDPKVDIPDITSNPALTNCFEFRLAYCPSGGTNEHLGAVFIQNPCPGAPLLKTLDIAVIAINENGYPYGKLAVNKDYVQACQFAFSPPSPTGSDILNYRPTLHDLYPVDYVCNDPPLNLSLVEYGGGTPWWLSIDLNFDPVAAGEAPKAVQFFLVENVQKKSKPWPKNLEFIAEFATKQGTSSQTYRIHSERRTLAYSSGFVSYMTSTVLPTPVVLNPEYLEDNTTLPTCKTPLPLPPQPSPAPNPSYIICRHMEGEPSAGPAPNDRIKSCIKITFKNDPSSSNFFYMSVEKTGTCADKIFQVTFTVMIRDTSGTKVGGTWQSLAVNEYAGKCEISSSSPKPKSPSNKNIQDCPSGGSSQLFYHWAPLETAGDIICAKWIRPKGLGRVEIQAGFKLYYGTSPTSLNQYSARSEELYHVLSNTLSTIKTSPNPRIDLILATPPVAPPLVPPEYRKTFMCACASPRRYGSPITVVPTAEIPDLTKSPTLASCFEFKMANCPNSKTDEALGAIFIQKHCPAMPNLKTVDLSVIAVNQNGYAYGKLKVNQVVHACQFEFSRTGPSPGSPAAILDYKPVLHELKPVDYECKQAGLDLTLVEYRGLKPWWISIDANLGPVSAGKPPAAIQVVLEKTVKSTPPYPRQLQFIAEFAITDGTKTMTYRLRTEHRMLTFSGTKVNYGDSVPLAFDAEVNTNYLEDHSGGTCLGPGLPANPPLPLPNPDYIICRHMEGEAVTPPTAPPFSDNIKNCIKISFTNDPASANDFYMSLEKTGTCSESIHQVSFTTLVRDKTGTRVDGTWKSVAVSEYSGKCGATASPSNPRPPSKANIQNCPGGTGGGMAKVFYNYESLEKTGDIICAKWTKPASTTHMEIQAGFKLYYGSGATSTNRYQARTPEVYEVISNKVSKVAQGEANPRIDLIHNTPPTNPTLFPPLYRNTYMCKCVTPRRFSGSVTQDPLKPIPDISTAAALASCFEFKLAHCPKSETAEQLGAIFIQKPCSGAPALKTVDLSVIAINQNGYPYGKLKVNTFIQACVFTGGSTPPILGYKPVLHDQKPVEYECTNTGLDLGQVEYGNKQPWWISIDTSLGPVPPGQPPMAIQIVLEQAVMGPPPHPTELQFIAEFSVMNGGGAPVTYRMNSDHLKLSFSGGKVNWGATTPISTPITVSSTFLEEYTVGFPLPCVPPLPLPKPPSPPPNPNWIICRHMQGEQDNPSTAPPFDNSIKTCIKVSFKPDPSSPLTFYMSVEKTGSCSDTIYEIAFTTLTRDETTTKVSGTWSYVPESDYASKCPSTVNPSNPKSEPSRKSIQSCPGAGAAAKLYYNFRLLEQAGDIICAKWTMSPFTKRMEVQAGYKMYYGNPGNKKSYQSRTSEIYDVLSATSVIKVSDDPLTNPRVDLILNAPPPALPVLYPPIIRKSHMCKCTSPRRSNSGSSPVDATKDIPHLSTSTTLRSCFEFRLAHCPNSHTNEHLGAIFIQKECSAAPSLHTVDLSVIAINENGYPYGKLVVNTRMQLCEFDSSPAPPTPEILNYKLALHELEPVIYECDNKDLDLDMVEYGKKKPWWLSINAVLGPVAAGMQPHVLQIVLSDQVQTSGAKYPSNLQFVAEFSVKQGTGSSIETYRLTTDHIKLAFSGGKVSLSTSPSVPTDITTSLEYLEEVPTGGTATCSTPKPLPRPPPPIPDKNHLICRFMQGEEKTPPTSPTEYPSNLPPPTCFNFQFLITPTPNVFYLRLEKPGGAVCSNFKITQLVFAVLGRDQTGATTPLGKFDLIPEIHLGTNCGDGSPPVQWKRNLGLSLQDCPGAGANNRMLYYYYKTMENGEAICAQWTMPPIPAGSGKVSPFKEIQAGFKMFFLSGAASYKYVVRSEEIYEITPAKTGAPQVIKLADKTNPRVDLIMYKPPVLPPLKSPVPRNTYMCTCKRRRDPDNDPKNPVEFDHLVTMPNVADSPELRDCFEFKWVECPLSSSAEALGAQFIQKPCSRYSDLRTLDVNVVAINEKGYPYGELLVNKIVRPCFSSSNEVLTFHPFIHKLDVVDLTCPGLDVTQVLYDGKDPYWHSVMGDFKVGSGKMPAVLQFFFKERIQTPTKPHPKSLQLLAEFAVETSKSPRETMTYRITTSNLQLAFGSDGKVNVGGSTALPQSIKIHWDYLDEILPPSQNVLGCDNPPTFVDPMPPNPAWVICRFMQGEEVVPPVIPPFEDRIKDCFKTSFKNEPTNSKDFYMSLERISGAAACDSDIIEQLVFSVLLRDKDGNTRIGGQWEQVTTSDYGSKCSATPIGSLNPLPSSTKNKQLCKGVGNEALFFNFRFLAKVGDIICGKWTLPTFPSGTTVMEVQPAYKMYFGVAPQKFTYFGRHPEIYEVLPDSSGASQTVAPVSQIENERVDILLRDPPDFDHANPLVPSVTRKSHMCRCSNPRRTGGTPVLIYKDIPTFDPGSSTPPCFEIKFANCPHANLGEDLGAVFIQNPCASLPRLIDVSFVALNDEGHPYGMLRVNEFIRACDFGPSPPPAGSPLAILQYQPILHKIKPVNYVCNDPNLNHDKFKYGNKIPEWLSIAADTTVKTGDLPVAIQVILLDPVGGTSPHPSTLKIVSEFSVEEAGVVNIYRMETESVEISSGAGGKVPWPVTPSSTPIEASYDYLDEEKPACLPPNPQSAPVTTPPGQSEWLTCNCFDWEQTPPRPGPQTPKPKVTECIDVILNYPDSPSPPFTFFMSIAKTDAPTCANVQIINVIFVMLVRSPTSTNVYKTDLKSTWAKVNDKTDYISGLCARPTSPSPIKSQITGKFHTQTCASPRNTPIMYNHYRSMKDAGDMICAKWTLGNVGNGVTEIQGGYKLLYLDGATKFSYITKHPEIYEVRRPGTYQVTKVCDKKNPRVDLLLPVDLYPTTFTNCIPTPFIPSSDVCDCLQTRHGGFVQNPPSAEKSRVLNFTLLNFPSDCVTFEMVKCTEDGILYDTIGALLVFDPDKCGSIKYTVDDISFQALNQEGYPFGEALHSNFLRTCLTPDTIMDYKVKNLMFANPKEGSCDGKVGAAGTIVPEFHYPGVPSWVSVKANLHIEFMGKKKVAFQIYLKKPCPSSPGCNKFTPVSTHVQFTAEMYVRDRTGANPPKSAIYKMKTKVYQVSYDGSNNFQVGTPFEPTTEPDLLPSPEFYETFDPKCNSKVTPLQYKPLPSQHCGCWRFTNDDPAVPPTPPGGKPPWTRLLPNNPIHKNFNACINFIDKEVVPTSPNLSPRPNDLRFFLTVWTPINPTGDECKDIDITLSVITALKQTRPKSTSNLQKGMAHGEFKRATRYLGEDCPVPATYPPPNSVLGASSVLRRPPPSFTDTCVKPETGSSEMFFLPYPLDEQEDKRNGFCVPWTVPEESACCGTPAPAPTQTRFEFQFVGEFAVLDTSVKPPKQYYAMKRTMVYEHAPVPLTPSPTPYPFWGRKMFPVQEASLNPKSCDTDICLLS</sequence>
<keyword evidence="2" id="KW-0732">Signal</keyword>
<keyword evidence="4" id="KW-1185">Reference proteome</keyword>
<accession>A0ABP1RT58</accession>
<dbReference type="Proteomes" id="UP001642540">
    <property type="component" value="Unassembled WGS sequence"/>
</dbReference>
<feature type="region of interest" description="Disordered" evidence="1">
    <location>
        <begin position="852"/>
        <end position="873"/>
    </location>
</feature>
<protein>
    <submittedName>
        <fullName evidence="3">Uncharacterized protein</fullName>
    </submittedName>
</protein>
<proteinExistence type="predicted"/>
<feature type="signal peptide" evidence="2">
    <location>
        <begin position="1"/>
        <end position="23"/>
    </location>
</feature>
<evidence type="ECO:0000256" key="1">
    <source>
        <dbReference type="SAM" id="MobiDB-lite"/>
    </source>
</evidence>
<evidence type="ECO:0000313" key="4">
    <source>
        <dbReference type="Proteomes" id="UP001642540"/>
    </source>
</evidence>
<evidence type="ECO:0000313" key="3">
    <source>
        <dbReference type="EMBL" id="CAL8135132.1"/>
    </source>
</evidence>
<dbReference type="EMBL" id="CAXLJM020000107">
    <property type="protein sequence ID" value="CAL8135132.1"/>
    <property type="molecule type" value="Genomic_DNA"/>
</dbReference>
<evidence type="ECO:0000256" key="2">
    <source>
        <dbReference type="SAM" id="SignalP"/>
    </source>
</evidence>
<feature type="compositionally biased region" description="Pro residues" evidence="1">
    <location>
        <begin position="1707"/>
        <end position="1717"/>
    </location>
</feature>
<organism evidence="3 4">
    <name type="scientific">Orchesella dallaii</name>
    <dbReference type="NCBI Taxonomy" id="48710"/>
    <lineage>
        <taxon>Eukaryota</taxon>
        <taxon>Metazoa</taxon>
        <taxon>Ecdysozoa</taxon>
        <taxon>Arthropoda</taxon>
        <taxon>Hexapoda</taxon>
        <taxon>Collembola</taxon>
        <taxon>Entomobryomorpha</taxon>
        <taxon>Entomobryoidea</taxon>
        <taxon>Orchesellidae</taxon>
        <taxon>Orchesellinae</taxon>
        <taxon>Orchesella</taxon>
    </lineage>
</organism>
<name>A0ABP1RT58_9HEXA</name>
<feature type="chain" id="PRO_5047323728" evidence="2">
    <location>
        <begin position="24"/>
        <end position="3479"/>
    </location>
</feature>
<feature type="region of interest" description="Disordered" evidence="1">
    <location>
        <begin position="1696"/>
        <end position="1717"/>
    </location>
</feature>
<feature type="region of interest" description="Disordered" evidence="1">
    <location>
        <begin position="1325"/>
        <end position="1346"/>
    </location>
</feature>